<protein>
    <submittedName>
        <fullName evidence="1">Uncharacterized protein</fullName>
    </submittedName>
</protein>
<evidence type="ECO:0000313" key="1">
    <source>
        <dbReference type="EMBL" id="DAF56353.1"/>
    </source>
</evidence>
<reference evidence="1" key="1">
    <citation type="journal article" date="2021" name="Proc. Natl. Acad. Sci. U.S.A.">
        <title>A Catalog of Tens of Thousands of Viruses from Human Metagenomes Reveals Hidden Associations with Chronic Diseases.</title>
        <authorList>
            <person name="Tisza M.J."/>
            <person name="Buck C.B."/>
        </authorList>
    </citation>
    <scope>NUCLEOTIDE SEQUENCE</scope>
    <source>
        <strain evidence="1">CtZPT1</strain>
    </source>
</reference>
<dbReference type="EMBL" id="BK032713">
    <property type="protein sequence ID" value="DAF56353.1"/>
    <property type="molecule type" value="Genomic_DNA"/>
</dbReference>
<accession>A0A8S5SZB7</accession>
<name>A0A8S5SZB7_9VIRU</name>
<proteinExistence type="predicted"/>
<sequence>MAYGIDIESFPSIHNDVVDGIPESYVHYFKRYLYEIEDQRISKNINVSSAPLDALSETEIIQLKYNFKD</sequence>
<organism evidence="1">
    <name type="scientific">Microviridae sp. ctZPT1</name>
    <dbReference type="NCBI Taxonomy" id="2827645"/>
    <lineage>
        <taxon>Viruses</taxon>
        <taxon>Monodnaviria</taxon>
        <taxon>Sangervirae</taxon>
        <taxon>Phixviricota</taxon>
        <taxon>Malgrandaviricetes</taxon>
        <taxon>Petitvirales</taxon>
        <taxon>Microviridae</taxon>
    </lineage>
</organism>